<dbReference type="InterPro" id="IPR013783">
    <property type="entry name" value="Ig-like_fold"/>
</dbReference>
<dbReference type="Proteomes" id="UP000523105">
    <property type="component" value="Unassembled WGS sequence"/>
</dbReference>
<name>A0A7K4MTF2_9ARCH</name>
<protein>
    <submittedName>
        <fullName evidence="2">T9SS type A sorting domain-containing protein</fullName>
    </submittedName>
</protein>
<feature type="domain" description="Secretion system C-terminal sorting" evidence="1">
    <location>
        <begin position="704"/>
        <end position="786"/>
    </location>
</feature>
<gene>
    <name evidence="2" type="ORF">HX837_08265</name>
</gene>
<organism evidence="2 3">
    <name type="scientific">Marine Group I thaumarchaeote</name>
    <dbReference type="NCBI Taxonomy" id="2511932"/>
    <lineage>
        <taxon>Archaea</taxon>
        <taxon>Nitrososphaerota</taxon>
        <taxon>Marine Group I</taxon>
    </lineage>
</organism>
<dbReference type="InterPro" id="IPR026444">
    <property type="entry name" value="Secre_tail"/>
</dbReference>
<evidence type="ECO:0000313" key="2">
    <source>
        <dbReference type="EMBL" id="NWJ44174.1"/>
    </source>
</evidence>
<evidence type="ECO:0000259" key="1">
    <source>
        <dbReference type="Pfam" id="PF18962"/>
    </source>
</evidence>
<dbReference type="EMBL" id="JACASV010000132">
    <property type="protein sequence ID" value="NWJ44174.1"/>
    <property type="molecule type" value="Genomic_DNA"/>
</dbReference>
<comment type="caution">
    <text evidence="2">The sequence shown here is derived from an EMBL/GenBank/DDBJ whole genome shotgun (WGS) entry which is preliminary data.</text>
</comment>
<reference evidence="2 3" key="1">
    <citation type="journal article" date="2019" name="Environ. Microbiol.">
        <title>Genomics insights into ecotype formation of ammonia-oxidizing archaea in the deep ocean.</title>
        <authorList>
            <person name="Wang Y."/>
            <person name="Huang J.M."/>
            <person name="Cui G.J."/>
            <person name="Nunoura T."/>
            <person name="Takaki Y."/>
            <person name="Li W.L."/>
            <person name="Li J."/>
            <person name="Gao Z.M."/>
            <person name="Takai K."/>
            <person name="Zhang A.Q."/>
            <person name="Stepanauskas R."/>
        </authorList>
    </citation>
    <scope>NUCLEOTIDE SEQUENCE [LARGE SCALE GENOMIC DNA]</scope>
    <source>
        <strain evidence="2 3">L15b</strain>
    </source>
</reference>
<proteinExistence type="predicted"/>
<accession>A0A7K4MTF2</accession>
<dbReference type="AlphaFoldDB" id="A0A7K4MTF2"/>
<dbReference type="Pfam" id="PF18962">
    <property type="entry name" value="Por_Secre_tail"/>
    <property type="match status" value="1"/>
</dbReference>
<dbReference type="NCBIfam" id="TIGR04183">
    <property type="entry name" value="Por_Secre_tail"/>
    <property type="match status" value="1"/>
</dbReference>
<sequence>MPDSDGDEDTGLDDYYNISILGISESAWHSDDFNSDDGNNFWCSDEDVNGYLDGWLQYLDTPSIAIGNDGELSARLYYGIESSDSAAGEVDGSCTDGWDAANIRISKDEGATWALLEDSMNPYHFDCGYGWIFNDNEYEVGGTLNHLAKGWGGESGGWLDFSADLSEFANEEVIIRFAFGSDPAWSTSNDNTLSGLQIDDISISDNSGVLFSDSGNDMCQMIAGGEVGIDQFYDYGSIDDERPGASGWEEYAPGLPFNGNTFLNISEFAGKTIKLRIQSRYDDNHDGGQGGGLYIDDFMIYKLSTVTYFAPWGLEAEAGDSEVSIVWADMNAAGTDDFIYDNGVFSSENTISTVDGTGWAGVLFDVIGPAQINSFSIYNTQGDTTINVEVYGMFGSTIDTEPTYALEVDIINGWNDFSNNDWSIENYFVIAHEINPNFGVALDTTQTTMHSVLRLGGTWDFALNYNVFGDFGIRANITYEGAGVSYNVYRDDLQIRSGLMESFFTDNDVVNNTTYEYTVSATYDDGEESGQSSSIIVTPLASTIHQESHDDGSFESEFIAGSGNFSAVKYSANALGESIVRFKWYQIGSGGVFQIKVFDDEGGIPGAEIYSAIQASGNIDGWNEKDLSEENIMVYDDFWIGIKEFSSSQPFGLDTNSISDNSSQNIGNGWSAVNGNLGYRCFLNSEMLGIENNLFPVKIGINQIYPNPFNPITNIQFEVSEFTQVKLSIYNINGRLVETLVNDIFKPGEYTSIWRGLDGHGNPVSSGIYFAALEVNGKRIQTRKLVLLK</sequence>
<dbReference type="Gene3D" id="2.60.40.4070">
    <property type="match status" value="1"/>
</dbReference>
<evidence type="ECO:0000313" key="3">
    <source>
        <dbReference type="Proteomes" id="UP000523105"/>
    </source>
</evidence>
<dbReference type="Gene3D" id="2.60.40.10">
    <property type="entry name" value="Immunoglobulins"/>
    <property type="match status" value="1"/>
</dbReference>